<gene>
    <name evidence="2" type="ORF">NLU13_9563</name>
</gene>
<protein>
    <recommendedName>
        <fullName evidence="1">N-acetyltransferase domain-containing protein</fullName>
    </recommendedName>
</protein>
<proteinExistence type="predicted"/>
<dbReference type="PANTHER" id="PTHR42791">
    <property type="entry name" value="GNAT FAMILY ACETYLTRANSFERASE"/>
    <property type="match status" value="1"/>
</dbReference>
<dbReference type="SUPFAM" id="SSF55729">
    <property type="entry name" value="Acyl-CoA N-acyltransferases (Nat)"/>
    <property type="match status" value="1"/>
</dbReference>
<organism evidence="2 3">
    <name type="scientific">Sarocladium strictum</name>
    <name type="common">Black bundle disease fungus</name>
    <name type="synonym">Acremonium strictum</name>
    <dbReference type="NCBI Taxonomy" id="5046"/>
    <lineage>
        <taxon>Eukaryota</taxon>
        <taxon>Fungi</taxon>
        <taxon>Dikarya</taxon>
        <taxon>Ascomycota</taxon>
        <taxon>Pezizomycotina</taxon>
        <taxon>Sordariomycetes</taxon>
        <taxon>Hypocreomycetidae</taxon>
        <taxon>Hypocreales</taxon>
        <taxon>Sarocladiaceae</taxon>
        <taxon>Sarocladium</taxon>
    </lineage>
</organism>
<reference evidence="2" key="1">
    <citation type="submission" date="2022-10" db="EMBL/GenBank/DDBJ databases">
        <title>Determination and structural analysis of whole genome sequence of Sarocladium strictum F4-1.</title>
        <authorList>
            <person name="Hu L."/>
            <person name="Jiang Y."/>
        </authorList>
    </citation>
    <scope>NUCLEOTIDE SEQUENCE</scope>
    <source>
        <strain evidence="2">F4-1</strain>
    </source>
</reference>
<dbReference type="GO" id="GO:0016747">
    <property type="term" value="F:acyltransferase activity, transferring groups other than amino-acyl groups"/>
    <property type="evidence" value="ECO:0007669"/>
    <property type="project" value="InterPro"/>
</dbReference>
<keyword evidence="3" id="KW-1185">Reference proteome</keyword>
<feature type="domain" description="N-acetyltransferase" evidence="1">
    <location>
        <begin position="3"/>
        <end position="201"/>
    </location>
</feature>
<dbReference type="EMBL" id="JAPDFR010000009">
    <property type="protein sequence ID" value="KAK0383652.1"/>
    <property type="molecule type" value="Genomic_DNA"/>
</dbReference>
<dbReference type="InterPro" id="IPR000182">
    <property type="entry name" value="GNAT_dom"/>
</dbReference>
<dbReference type="InterPro" id="IPR052523">
    <property type="entry name" value="Trichothecene_AcTrans"/>
</dbReference>
<comment type="caution">
    <text evidence="2">The sequence shown here is derived from an EMBL/GenBank/DDBJ whole genome shotgun (WGS) entry which is preliminary data.</text>
</comment>
<accession>A0AA39GCK6</accession>
<dbReference type="PROSITE" id="PS51186">
    <property type="entry name" value="GNAT"/>
    <property type="match status" value="1"/>
</dbReference>
<sequence length="205" mass="22869">MAISLREATLDDVERICDVFLGAFSDEPVSRRTLPRESGTGRTFWKQGLLKAIHDLKTHVLVVTDDADSSHVIAFAKWKSPGSEIDAPPPAHLWPQDGDPELAVSFFGRFAEKHREVMGDRRHWFLELVATDRKAGGKGAASKLLQWGLDKADEDGLPAYLEATQAGEPIYERKFGFRAVQREKIDVGTCVIDVPFMVREPRAVV</sequence>
<evidence type="ECO:0000313" key="3">
    <source>
        <dbReference type="Proteomes" id="UP001175261"/>
    </source>
</evidence>
<dbReference type="AlphaFoldDB" id="A0AA39GCK6"/>
<dbReference type="InterPro" id="IPR016181">
    <property type="entry name" value="Acyl_CoA_acyltransferase"/>
</dbReference>
<evidence type="ECO:0000259" key="1">
    <source>
        <dbReference type="PROSITE" id="PS51186"/>
    </source>
</evidence>
<dbReference type="PANTHER" id="PTHR42791:SF2">
    <property type="entry name" value="N-ACETYLTRANSFERASE DOMAIN-CONTAINING PROTEIN"/>
    <property type="match status" value="1"/>
</dbReference>
<evidence type="ECO:0000313" key="2">
    <source>
        <dbReference type="EMBL" id="KAK0383652.1"/>
    </source>
</evidence>
<name>A0AA39GCK6_SARSR</name>
<dbReference type="Gene3D" id="3.40.630.30">
    <property type="match status" value="1"/>
</dbReference>
<dbReference type="Proteomes" id="UP001175261">
    <property type="component" value="Unassembled WGS sequence"/>
</dbReference>
<dbReference type="Pfam" id="PF00583">
    <property type="entry name" value="Acetyltransf_1"/>
    <property type="match status" value="1"/>
</dbReference>